<dbReference type="Gene3D" id="3.20.20.120">
    <property type="entry name" value="Enolase-like C-terminal domain"/>
    <property type="match status" value="1"/>
</dbReference>
<dbReference type="AlphaFoldDB" id="A0A5M6IT50"/>
<dbReference type="SUPFAM" id="SSF54826">
    <property type="entry name" value="Enolase N-terminal domain-like"/>
    <property type="match status" value="1"/>
</dbReference>
<dbReference type="InterPro" id="IPR046945">
    <property type="entry name" value="RHMD-like"/>
</dbReference>
<accession>A0A5M6IT50</accession>
<dbReference type="GO" id="GO:0016052">
    <property type="term" value="P:carbohydrate catabolic process"/>
    <property type="evidence" value="ECO:0007669"/>
    <property type="project" value="TreeGrafter"/>
</dbReference>
<dbReference type="GO" id="GO:0000287">
    <property type="term" value="F:magnesium ion binding"/>
    <property type="evidence" value="ECO:0007669"/>
    <property type="project" value="TreeGrafter"/>
</dbReference>
<evidence type="ECO:0000256" key="1">
    <source>
        <dbReference type="ARBA" id="ARBA00001946"/>
    </source>
</evidence>
<proteinExistence type="predicted"/>
<dbReference type="PANTHER" id="PTHR13794:SF58">
    <property type="entry name" value="MITOCHONDRIAL ENOLASE SUPERFAMILY MEMBER 1"/>
    <property type="match status" value="1"/>
</dbReference>
<dbReference type="SMART" id="SM00922">
    <property type="entry name" value="MR_MLE"/>
    <property type="match status" value="1"/>
</dbReference>
<dbReference type="InterPro" id="IPR013342">
    <property type="entry name" value="Mandelate_racemase_C"/>
</dbReference>
<comment type="caution">
    <text evidence="5">The sequence shown here is derived from an EMBL/GenBank/DDBJ whole genome shotgun (WGS) entry which is preliminary data.</text>
</comment>
<dbReference type="RefSeq" id="WP_150041585.1">
    <property type="nucleotide sequence ID" value="NZ_OW485601.1"/>
</dbReference>
<dbReference type="InterPro" id="IPR018110">
    <property type="entry name" value="Mandel_Rmase/mucon_lact_enz_CS"/>
</dbReference>
<dbReference type="GO" id="GO:0016836">
    <property type="term" value="F:hydro-lyase activity"/>
    <property type="evidence" value="ECO:0007669"/>
    <property type="project" value="TreeGrafter"/>
</dbReference>
<evidence type="ECO:0000256" key="3">
    <source>
        <dbReference type="ARBA" id="ARBA00022842"/>
    </source>
</evidence>
<organism evidence="5 6">
    <name type="scientific">Rhodovastum atsumiense</name>
    <dbReference type="NCBI Taxonomy" id="504468"/>
    <lineage>
        <taxon>Bacteria</taxon>
        <taxon>Pseudomonadati</taxon>
        <taxon>Pseudomonadota</taxon>
        <taxon>Alphaproteobacteria</taxon>
        <taxon>Acetobacterales</taxon>
        <taxon>Acetobacteraceae</taxon>
        <taxon>Rhodovastum</taxon>
    </lineage>
</organism>
<keyword evidence="6" id="KW-1185">Reference proteome</keyword>
<dbReference type="InterPro" id="IPR029017">
    <property type="entry name" value="Enolase-like_N"/>
</dbReference>
<keyword evidence="2" id="KW-0479">Metal-binding</keyword>
<dbReference type="Pfam" id="PF13378">
    <property type="entry name" value="MR_MLE_C"/>
    <property type="match status" value="1"/>
</dbReference>
<keyword evidence="3" id="KW-0460">Magnesium</keyword>
<dbReference type="SFLD" id="SFLDG00179">
    <property type="entry name" value="mandelate_racemase"/>
    <property type="match status" value="1"/>
</dbReference>
<dbReference type="InterPro" id="IPR013341">
    <property type="entry name" value="Mandelate_racemase_N_dom"/>
</dbReference>
<sequence length="382" mass="40128">MKTVALELFHLTAPLAEPIGNALVTFDRRETLLVRLTDAAGTAGWGESWTAPETVAALIARHLAPCVLGQDPQALGRLWRACGAACGPHGQGLTGMAVAAVDMALHDLAARQRGVPVATLLGGAVRERVPAYASGPFFAPGGHPYRHYQRECEGYLRAGFRAIKLRCGLAPAEDGAVAQAVRALLGPERGLMVDFNQSYTPRAAIEAARRMEAAELGWIEEPAAPGDLAGYRLAAGHVRPAIAGGETFEGAAAFLPFLGQGVMDVLQPDLAVCGGFEGVRRVVMLAELHQLAVVPHVWGSLVNFHAALHLAATLPVGRWGGPVALPMLEYDVGPNPLLSLLGRPELGADGAVAVPQGPGLGFELDPGRLAPFVTSHRVLRVE</sequence>
<evidence type="ECO:0000313" key="6">
    <source>
        <dbReference type="Proteomes" id="UP000325255"/>
    </source>
</evidence>
<dbReference type="Proteomes" id="UP000325255">
    <property type="component" value="Unassembled WGS sequence"/>
</dbReference>
<evidence type="ECO:0000313" key="5">
    <source>
        <dbReference type="EMBL" id="KAA5611391.1"/>
    </source>
</evidence>
<dbReference type="SUPFAM" id="SSF51604">
    <property type="entry name" value="Enolase C-terminal domain-like"/>
    <property type="match status" value="1"/>
</dbReference>
<dbReference type="GO" id="GO:0009063">
    <property type="term" value="P:amino acid catabolic process"/>
    <property type="evidence" value="ECO:0007669"/>
    <property type="project" value="InterPro"/>
</dbReference>
<dbReference type="InterPro" id="IPR036849">
    <property type="entry name" value="Enolase-like_C_sf"/>
</dbReference>
<dbReference type="CDD" id="cd03316">
    <property type="entry name" value="MR_like"/>
    <property type="match status" value="1"/>
</dbReference>
<dbReference type="InterPro" id="IPR029065">
    <property type="entry name" value="Enolase_C-like"/>
</dbReference>
<dbReference type="EMBL" id="VWPK01000021">
    <property type="protein sequence ID" value="KAA5611391.1"/>
    <property type="molecule type" value="Genomic_DNA"/>
</dbReference>
<dbReference type="SFLD" id="SFLDS00001">
    <property type="entry name" value="Enolase"/>
    <property type="match status" value="1"/>
</dbReference>
<evidence type="ECO:0000256" key="2">
    <source>
        <dbReference type="ARBA" id="ARBA00022723"/>
    </source>
</evidence>
<dbReference type="PANTHER" id="PTHR13794">
    <property type="entry name" value="ENOLASE SUPERFAMILY, MANDELATE RACEMASE"/>
    <property type="match status" value="1"/>
</dbReference>
<evidence type="ECO:0000259" key="4">
    <source>
        <dbReference type="SMART" id="SM00922"/>
    </source>
</evidence>
<dbReference type="Gene3D" id="3.30.390.10">
    <property type="entry name" value="Enolase-like, N-terminal domain"/>
    <property type="match status" value="1"/>
</dbReference>
<dbReference type="Pfam" id="PF02746">
    <property type="entry name" value="MR_MLE_N"/>
    <property type="match status" value="1"/>
</dbReference>
<dbReference type="PROSITE" id="PS00908">
    <property type="entry name" value="MR_MLE_1"/>
    <property type="match status" value="1"/>
</dbReference>
<gene>
    <name evidence="5" type="ORF">F1189_14735</name>
</gene>
<protein>
    <submittedName>
        <fullName evidence="5">Mandelate racemase/muconate lactonizing enzyme family protein</fullName>
    </submittedName>
</protein>
<feature type="domain" description="Mandelate racemase/muconate lactonizing enzyme C-terminal" evidence="4">
    <location>
        <begin position="145"/>
        <end position="241"/>
    </location>
</feature>
<reference evidence="5 6" key="1">
    <citation type="submission" date="2019-09" db="EMBL/GenBank/DDBJ databases">
        <title>Genome sequence of Rhodovastum atsumiense, a diverse member of the Acetobacteraceae family of non-sulfur purple photosynthetic bacteria.</title>
        <authorList>
            <person name="Meyer T."/>
            <person name="Kyndt J."/>
        </authorList>
    </citation>
    <scope>NUCLEOTIDE SEQUENCE [LARGE SCALE GENOMIC DNA]</scope>
    <source>
        <strain evidence="5 6">DSM 21279</strain>
    </source>
</reference>
<comment type="cofactor">
    <cofactor evidence="1">
        <name>Mg(2+)</name>
        <dbReference type="ChEBI" id="CHEBI:18420"/>
    </cofactor>
</comment>
<dbReference type="PROSITE" id="PS00909">
    <property type="entry name" value="MR_MLE_2"/>
    <property type="match status" value="1"/>
</dbReference>
<name>A0A5M6IT50_9PROT</name>
<dbReference type="OrthoDB" id="7511553at2"/>